<dbReference type="AlphaFoldDB" id="A0A4Y2KFE9"/>
<organism evidence="1 2">
    <name type="scientific">Araneus ventricosus</name>
    <name type="common">Orbweaver spider</name>
    <name type="synonym">Epeira ventricosa</name>
    <dbReference type="NCBI Taxonomy" id="182803"/>
    <lineage>
        <taxon>Eukaryota</taxon>
        <taxon>Metazoa</taxon>
        <taxon>Ecdysozoa</taxon>
        <taxon>Arthropoda</taxon>
        <taxon>Chelicerata</taxon>
        <taxon>Arachnida</taxon>
        <taxon>Araneae</taxon>
        <taxon>Araneomorphae</taxon>
        <taxon>Entelegynae</taxon>
        <taxon>Araneoidea</taxon>
        <taxon>Araneidae</taxon>
        <taxon>Araneus</taxon>
    </lineage>
</organism>
<keyword evidence="2" id="KW-1185">Reference proteome</keyword>
<evidence type="ECO:0000313" key="2">
    <source>
        <dbReference type="Proteomes" id="UP000499080"/>
    </source>
</evidence>
<proteinExistence type="predicted"/>
<sequence>MLECGNGALGKQFRIRVAPYIELRPSLPKTFNLLLSLPMTSFRKSPGSEICEERTERGLEGESPSVRTLSVKPPSGVILGLLAIGTASTHVAHRRFHENRDKQLAKKIDAKCSRVLTLGAL</sequence>
<accession>A0A4Y2KFE9</accession>
<protein>
    <submittedName>
        <fullName evidence="1">Uncharacterized protein</fullName>
    </submittedName>
</protein>
<reference evidence="1 2" key="1">
    <citation type="journal article" date="2019" name="Sci. Rep.">
        <title>Orb-weaving spider Araneus ventricosus genome elucidates the spidroin gene catalogue.</title>
        <authorList>
            <person name="Kono N."/>
            <person name="Nakamura H."/>
            <person name="Ohtoshi R."/>
            <person name="Moran D.A.P."/>
            <person name="Shinohara A."/>
            <person name="Yoshida Y."/>
            <person name="Fujiwara M."/>
            <person name="Mori M."/>
            <person name="Tomita M."/>
            <person name="Arakawa K."/>
        </authorList>
    </citation>
    <scope>NUCLEOTIDE SEQUENCE [LARGE SCALE GENOMIC DNA]</scope>
</reference>
<name>A0A4Y2KFE9_ARAVE</name>
<dbReference type="Proteomes" id="UP000499080">
    <property type="component" value="Unassembled WGS sequence"/>
</dbReference>
<comment type="caution">
    <text evidence="1">The sequence shown here is derived from an EMBL/GenBank/DDBJ whole genome shotgun (WGS) entry which is preliminary data.</text>
</comment>
<evidence type="ECO:0000313" key="1">
    <source>
        <dbReference type="EMBL" id="GBN00630.1"/>
    </source>
</evidence>
<dbReference type="EMBL" id="BGPR01004533">
    <property type="protein sequence ID" value="GBN00630.1"/>
    <property type="molecule type" value="Genomic_DNA"/>
</dbReference>
<gene>
    <name evidence="1" type="ORF">AVEN_199880_1</name>
</gene>